<feature type="domain" description="PRD" evidence="2">
    <location>
        <begin position="91"/>
        <end position="196"/>
    </location>
</feature>
<reference evidence="3 4" key="1">
    <citation type="submission" date="2019-03" db="EMBL/GenBank/DDBJ databases">
        <title>Genomics of glacier-inhabiting Cryobacterium strains.</title>
        <authorList>
            <person name="Liu Q."/>
            <person name="Xin Y.-H."/>
        </authorList>
    </citation>
    <scope>NUCLEOTIDE SEQUENCE [LARGE SCALE GENOMIC DNA]</scope>
    <source>
        <strain evidence="3 4">TMT1-23-1</strain>
    </source>
</reference>
<dbReference type="InterPro" id="IPR036634">
    <property type="entry name" value="PRD_sf"/>
</dbReference>
<dbReference type="SUPFAM" id="SSF50151">
    <property type="entry name" value="SacY-like RNA-binding domain"/>
    <property type="match status" value="1"/>
</dbReference>
<keyword evidence="4" id="KW-1185">Reference proteome</keyword>
<organism evidence="3 4">
    <name type="scientific">Cryobacterium sinapicolor</name>
    <dbReference type="NCBI Taxonomy" id="1259236"/>
    <lineage>
        <taxon>Bacteria</taxon>
        <taxon>Bacillati</taxon>
        <taxon>Actinomycetota</taxon>
        <taxon>Actinomycetes</taxon>
        <taxon>Micrococcales</taxon>
        <taxon>Microbacteriaceae</taxon>
        <taxon>Cryobacterium</taxon>
    </lineage>
</organism>
<dbReference type="SUPFAM" id="SSF63520">
    <property type="entry name" value="PTS-regulatory domain, PRD"/>
    <property type="match status" value="2"/>
</dbReference>
<dbReference type="Gene3D" id="2.30.24.10">
    <property type="entry name" value="CAT RNA-binding domain"/>
    <property type="match status" value="1"/>
</dbReference>
<gene>
    <name evidence="3" type="ORF">E3T28_16535</name>
</gene>
<dbReference type="Pfam" id="PF00874">
    <property type="entry name" value="PRD"/>
    <property type="match status" value="2"/>
</dbReference>
<keyword evidence="1" id="KW-0677">Repeat</keyword>
<dbReference type="SMART" id="SM01061">
    <property type="entry name" value="CAT_RBD"/>
    <property type="match status" value="1"/>
</dbReference>
<dbReference type="InterPro" id="IPR011608">
    <property type="entry name" value="PRD"/>
</dbReference>
<dbReference type="PANTHER" id="PTHR30185">
    <property type="entry name" value="CRYPTIC BETA-GLUCOSIDE BGL OPERON ANTITERMINATOR"/>
    <property type="match status" value="1"/>
</dbReference>
<dbReference type="InterPro" id="IPR050661">
    <property type="entry name" value="BglG_antiterminators"/>
</dbReference>
<protein>
    <submittedName>
        <fullName evidence="3">PRD domain-containing protein</fullName>
    </submittedName>
</protein>
<feature type="domain" description="PRD" evidence="2">
    <location>
        <begin position="197"/>
        <end position="303"/>
    </location>
</feature>
<dbReference type="Proteomes" id="UP000297853">
    <property type="component" value="Unassembled WGS sequence"/>
</dbReference>
<accession>A0ABY2ISP2</accession>
<evidence type="ECO:0000259" key="2">
    <source>
        <dbReference type="PROSITE" id="PS51372"/>
    </source>
</evidence>
<dbReference type="InterPro" id="IPR004341">
    <property type="entry name" value="CAT_RNA-bd_dom"/>
</dbReference>
<evidence type="ECO:0000313" key="4">
    <source>
        <dbReference type="Proteomes" id="UP000297853"/>
    </source>
</evidence>
<comment type="caution">
    <text evidence="3">The sequence shown here is derived from an EMBL/GenBank/DDBJ whole genome shotgun (WGS) entry which is preliminary data.</text>
</comment>
<dbReference type="PROSITE" id="PS51372">
    <property type="entry name" value="PRD_2"/>
    <property type="match status" value="2"/>
</dbReference>
<dbReference type="Gene3D" id="1.10.1790.10">
    <property type="entry name" value="PRD domain"/>
    <property type="match status" value="2"/>
</dbReference>
<name>A0ABY2ISP2_9MICO</name>
<proteinExistence type="predicted"/>
<evidence type="ECO:0000256" key="1">
    <source>
        <dbReference type="ARBA" id="ARBA00022737"/>
    </source>
</evidence>
<dbReference type="EMBL" id="SOGQ01000095">
    <property type="protein sequence ID" value="TFC93416.1"/>
    <property type="molecule type" value="Genomic_DNA"/>
</dbReference>
<dbReference type="InterPro" id="IPR036650">
    <property type="entry name" value="CAT_RNA-bd_dom_sf"/>
</dbReference>
<evidence type="ECO:0000313" key="3">
    <source>
        <dbReference type="EMBL" id="TFC93416.1"/>
    </source>
</evidence>
<dbReference type="Pfam" id="PF03123">
    <property type="entry name" value="CAT_RBD"/>
    <property type="match status" value="1"/>
</dbReference>
<dbReference type="PANTHER" id="PTHR30185:SF15">
    <property type="entry name" value="CRYPTIC BETA-GLUCOSIDE BGL OPERON ANTITERMINATOR"/>
    <property type="match status" value="1"/>
</dbReference>
<dbReference type="RefSeq" id="WP_134433357.1">
    <property type="nucleotide sequence ID" value="NZ_SOGQ01000095.1"/>
</dbReference>
<sequence>MDVGGGAVKPVVEGELNAARAPDPETVDVLRALSNNALLATDLAGTRKILLGRGIGFGRQLGDRIDPSSASEVFIPDSQYPIAQLTAFISETPLAVIRVARRVVELAQERAGIRPSQSLLLGVADHLHFALQRARQGIIVAYPLHWEVAQLYPREMAIGRTAVEVSSAEFDVPIPPEEATAFAMHLVNAEFASTDIGATVAMTERISKIVAVVTAALGLTESVESMSIARFVTHLRYLVARTQSQTQITGCPPGLARLIHEDHTPALELAQRVQTILELGGSPLTDEEILYLAMHIARLESTR</sequence>